<comment type="caution">
    <text evidence="2">The sequence shown here is derived from an EMBL/GenBank/DDBJ whole genome shotgun (WGS) entry which is preliminary data.</text>
</comment>
<accession>A0A9P6ZUT5</accession>
<keyword evidence="3" id="KW-1185">Reference proteome</keyword>
<gene>
    <name evidence="2" type="ORF">EV702DRAFT_1046369</name>
</gene>
<sequence length="167" mass="18799">MSLSQPLSCLFWNPPMNSASFPSMISLLTLQLVLATSLAHPNLNSSVVSWASTLYTERLKQSVVQLLKEEHGWHFSATNVLAEQLEEFRLEDMTKDIEHVAPDLWHLLDALLSANQRFAGPTMEHDIADEDEEQYWASVEDVEERSGEVPLDVPTSHRMALVKIVGT</sequence>
<evidence type="ECO:0000313" key="3">
    <source>
        <dbReference type="Proteomes" id="UP000714275"/>
    </source>
</evidence>
<organism evidence="2 3">
    <name type="scientific">Suillus placidus</name>
    <dbReference type="NCBI Taxonomy" id="48579"/>
    <lineage>
        <taxon>Eukaryota</taxon>
        <taxon>Fungi</taxon>
        <taxon>Dikarya</taxon>
        <taxon>Basidiomycota</taxon>
        <taxon>Agaricomycotina</taxon>
        <taxon>Agaricomycetes</taxon>
        <taxon>Agaricomycetidae</taxon>
        <taxon>Boletales</taxon>
        <taxon>Suillineae</taxon>
        <taxon>Suillaceae</taxon>
        <taxon>Suillus</taxon>
    </lineage>
</organism>
<dbReference type="OrthoDB" id="4743193at2759"/>
<feature type="signal peptide" evidence="1">
    <location>
        <begin position="1"/>
        <end position="35"/>
    </location>
</feature>
<reference evidence="2" key="1">
    <citation type="journal article" date="2020" name="New Phytol.">
        <title>Comparative genomics reveals dynamic genome evolution in host specialist ectomycorrhizal fungi.</title>
        <authorList>
            <person name="Lofgren L.A."/>
            <person name="Nguyen N.H."/>
            <person name="Vilgalys R."/>
            <person name="Ruytinx J."/>
            <person name="Liao H.L."/>
            <person name="Branco S."/>
            <person name="Kuo A."/>
            <person name="LaButti K."/>
            <person name="Lipzen A."/>
            <person name="Andreopoulos W."/>
            <person name="Pangilinan J."/>
            <person name="Riley R."/>
            <person name="Hundley H."/>
            <person name="Na H."/>
            <person name="Barry K."/>
            <person name="Grigoriev I.V."/>
            <person name="Stajich J.E."/>
            <person name="Kennedy P.G."/>
        </authorList>
    </citation>
    <scope>NUCLEOTIDE SEQUENCE</scope>
    <source>
        <strain evidence="2">DOB743</strain>
    </source>
</reference>
<feature type="chain" id="PRO_5040393421" evidence="1">
    <location>
        <begin position="36"/>
        <end position="167"/>
    </location>
</feature>
<proteinExistence type="predicted"/>
<name>A0A9P6ZUT5_9AGAM</name>
<protein>
    <submittedName>
        <fullName evidence="2">Uncharacterized protein</fullName>
    </submittedName>
</protein>
<evidence type="ECO:0000313" key="2">
    <source>
        <dbReference type="EMBL" id="KAG1776216.1"/>
    </source>
</evidence>
<evidence type="ECO:0000256" key="1">
    <source>
        <dbReference type="SAM" id="SignalP"/>
    </source>
</evidence>
<dbReference type="EMBL" id="JABBWD010000028">
    <property type="protein sequence ID" value="KAG1776216.1"/>
    <property type="molecule type" value="Genomic_DNA"/>
</dbReference>
<dbReference type="AlphaFoldDB" id="A0A9P6ZUT5"/>
<dbReference type="Proteomes" id="UP000714275">
    <property type="component" value="Unassembled WGS sequence"/>
</dbReference>
<keyword evidence="1" id="KW-0732">Signal</keyword>